<keyword evidence="3" id="KW-1185">Reference proteome</keyword>
<protein>
    <submittedName>
        <fullName evidence="2">Uncharacterized protein</fullName>
    </submittedName>
</protein>
<accession>A0A4V6XWF1</accession>
<dbReference type="Proteomes" id="UP000298663">
    <property type="component" value="Unassembled WGS sequence"/>
</dbReference>
<evidence type="ECO:0000256" key="1">
    <source>
        <dbReference type="SAM" id="MobiDB-lite"/>
    </source>
</evidence>
<reference evidence="2 3" key="2">
    <citation type="journal article" date="2019" name="G3 (Bethesda)">
        <title>Hybrid Assembly of the Genome of the Entomopathogenic Nematode Steinernema carpocapsae Identifies the X-Chromosome.</title>
        <authorList>
            <person name="Serra L."/>
            <person name="Macchietto M."/>
            <person name="Macias-Munoz A."/>
            <person name="McGill C.J."/>
            <person name="Rodriguez I.M."/>
            <person name="Rodriguez B."/>
            <person name="Murad R."/>
            <person name="Mortazavi A."/>
        </authorList>
    </citation>
    <scope>NUCLEOTIDE SEQUENCE [LARGE SCALE GENOMIC DNA]</scope>
    <source>
        <strain evidence="2 3">ALL</strain>
    </source>
</reference>
<proteinExistence type="predicted"/>
<feature type="compositionally biased region" description="Low complexity" evidence="1">
    <location>
        <begin position="95"/>
        <end position="112"/>
    </location>
</feature>
<name>A0A4V6XWF1_STECR</name>
<evidence type="ECO:0000313" key="3">
    <source>
        <dbReference type="Proteomes" id="UP000298663"/>
    </source>
</evidence>
<gene>
    <name evidence="2" type="ORF">L596_012362</name>
</gene>
<feature type="region of interest" description="Disordered" evidence="1">
    <location>
        <begin position="78"/>
        <end position="119"/>
    </location>
</feature>
<dbReference type="EMBL" id="AZBU02000003">
    <property type="protein sequence ID" value="TKR88065.1"/>
    <property type="molecule type" value="Genomic_DNA"/>
</dbReference>
<evidence type="ECO:0000313" key="2">
    <source>
        <dbReference type="EMBL" id="TKR88065.1"/>
    </source>
</evidence>
<organism evidence="2 3">
    <name type="scientific">Steinernema carpocapsae</name>
    <name type="common">Entomopathogenic nematode</name>
    <dbReference type="NCBI Taxonomy" id="34508"/>
    <lineage>
        <taxon>Eukaryota</taxon>
        <taxon>Metazoa</taxon>
        <taxon>Ecdysozoa</taxon>
        <taxon>Nematoda</taxon>
        <taxon>Chromadorea</taxon>
        <taxon>Rhabditida</taxon>
        <taxon>Tylenchina</taxon>
        <taxon>Panagrolaimomorpha</taxon>
        <taxon>Strongyloidoidea</taxon>
        <taxon>Steinernematidae</taxon>
        <taxon>Steinernema</taxon>
    </lineage>
</organism>
<sequence>MSVWRGAGSPDIIKPLASTVFRKTGQLGYVVTAYERYSEKAPILKRLVSGRRLVSSASKKVYIRPVLPTTRAVIRSGAVGPCRAAPPDRRRAAPPERGAAAPPEREGAAAPRTHVQGRD</sequence>
<comment type="caution">
    <text evidence="2">The sequence shown here is derived from an EMBL/GenBank/DDBJ whole genome shotgun (WGS) entry which is preliminary data.</text>
</comment>
<dbReference type="AlphaFoldDB" id="A0A4V6XWF1"/>
<reference evidence="2 3" key="1">
    <citation type="journal article" date="2015" name="Genome Biol.">
        <title>Comparative genomics of Steinernema reveals deeply conserved gene regulatory networks.</title>
        <authorList>
            <person name="Dillman A.R."/>
            <person name="Macchietto M."/>
            <person name="Porter C.F."/>
            <person name="Rogers A."/>
            <person name="Williams B."/>
            <person name="Antoshechkin I."/>
            <person name="Lee M.M."/>
            <person name="Goodwin Z."/>
            <person name="Lu X."/>
            <person name="Lewis E.E."/>
            <person name="Goodrich-Blair H."/>
            <person name="Stock S.P."/>
            <person name="Adams B.J."/>
            <person name="Sternberg P.W."/>
            <person name="Mortazavi A."/>
        </authorList>
    </citation>
    <scope>NUCLEOTIDE SEQUENCE [LARGE SCALE GENOMIC DNA]</scope>
    <source>
        <strain evidence="2 3">ALL</strain>
    </source>
</reference>